<reference evidence="3" key="1">
    <citation type="journal article" date="2019" name="Int. J. Syst. Evol. Microbiol.">
        <title>The Global Catalogue of Microorganisms (GCM) 10K type strain sequencing project: providing services to taxonomists for standard genome sequencing and annotation.</title>
        <authorList>
            <consortium name="The Broad Institute Genomics Platform"/>
            <consortium name="The Broad Institute Genome Sequencing Center for Infectious Disease"/>
            <person name="Wu L."/>
            <person name="Ma J."/>
        </authorList>
    </citation>
    <scope>NUCLEOTIDE SEQUENCE [LARGE SCALE GENOMIC DNA]</scope>
    <source>
        <strain evidence="3">TBRC 7912</strain>
    </source>
</reference>
<gene>
    <name evidence="2" type="ORF">ACFOYY_41000</name>
</gene>
<evidence type="ECO:0000313" key="3">
    <source>
        <dbReference type="Proteomes" id="UP001595698"/>
    </source>
</evidence>
<dbReference type="Pfam" id="PF06276">
    <property type="entry name" value="FhuF"/>
    <property type="match status" value="1"/>
</dbReference>
<accession>A0ABV8FG58</accession>
<dbReference type="RefSeq" id="WP_386196890.1">
    <property type="nucleotide sequence ID" value="NZ_JBHSBC010000058.1"/>
</dbReference>
<dbReference type="Gene3D" id="1.10.510.40">
    <property type="match status" value="1"/>
</dbReference>
<feature type="domain" description="Aerobactin siderophore biosynthesis IucA/IucC-like C-terminal" evidence="1">
    <location>
        <begin position="259"/>
        <end position="375"/>
    </location>
</feature>
<keyword evidence="3" id="KW-1185">Reference proteome</keyword>
<proteinExistence type="predicted"/>
<dbReference type="EMBL" id="JBHSBC010000058">
    <property type="protein sequence ID" value="MFC3986569.1"/>
    <property type="molecule type" value="Genomic_DNA"/>
</dbReference>
<dbReference type="Proteomes" id="UP001595698">
    <property type="component" value="Unassembled WGS sequence"/>
</dbReference>
<evidence type="ECO:0000313" key="2">
    <source>
        <dbReference type="EMBL" id="MFC3986569.1"/>
    </source>
</evidence>
<comment type="caution">
    <text evidence="2">The sequence shown here is derived from an EMBL/GenBank/DDBJ whole genome shotgun (WGS) entry which is preliminary data.</text>
</comment>
<sequence>MIIDESGDPQQTWQYAERYLGGGTRDYSAYSAHLDIGDRYHPQRGLPRFQVPTFRVPPEMGTFLAGDLPSKVSGLYGDADEFLLPVHPETLAYPDLPERRTLRRLRRGPELTVVPSANARTVFVERVGGASTEPHFVKLHYPKRLSRFTRRLRQPIITLELWTAAELTRNELPVLCEVAGGVLGHRPRDAWGFLVREAGPRTGTAVGPPGGNSATADILASPLRYTVPLFALYGRDILQPRHPAVLTQLISRSGEDPTQWLVRRVVAPMVALWTRAATRTGCALEMHGQNTLFGYDLDGQRTAVFYRDCAINVDPAIRLRQGLTRPLPPVNIISRDVRHPAAHVFSLAYDSFMAHHALERLVQVATDTLAVDPHRLRQAACEAFVAHDGPTLGLPSTVFYYDDELHPDGQWSLRDTGASPRWRPGSPT</sequence>
<name>A0ABV8FG58_9ACTN</name>
<evidence type="ECO:0000259" key="1">
    <source>
        <dbReference type="Pfam" id="PF06276"/>
    </source>
</evidence>
<dbReference type="InterPro" id="IPR022770">
    <property type="entry name" value="IucA/IucC-like_C"/>
</dbReference>
<protein>
    <submittedName>
        <fullName evidence="2">Ferric iron reductase</fullName>
    </submittedName>
</protein>
<organism evidence="2 3">
    <name type="scientific">Streptosporangium jomthongense</name>
    <dbReference type="NCBI Taxonomy" id="1193683"/>
    <lineage>
        <taxon>Bacteria</taxon>
        <taxon>Bacillati</taxon>
        <taxon>Actinomycetota</taxon>
        <taxon>Actinomycetes</taxon>
        <taxon>Streptosporangiales</taxon>
        <taxon>Streptosporangiaceae</taxon>
        <taxon>Streptosporangium</taxon>
    </lineage>
</organism>